<organism evidence="11 12">
    <name type="scientific">Roseospirillum parvum</name>
    <dbReference type="NCBI Taxonomy" id="83401"/>
    <lineage>
        <taxon>Bacteria</taxon>
        <taxon>Pseudomonadati</taxon>
        <taxon>Pseudomonadota</taxon>
        <taxon>Alphaproteobacteria</taxon>
        <taxon>Rhodospirillales</taxon>
        <taxon>Rhodospirillaceae</taxon>
        <taxon>Roseospirillum</taxon>
    </lineage>
</organism>
<evidence type="ECO:0000256" key="9">
    <source>
        <dbReference type="RuleBase" id="RU364072"/>
    </source>
</evidence>
<keyword evidence="7 9" id="KW-0275">Fatty acid biosynthesis</keyword>
<dbReference type="RefSeq" id="WP_092614419.1">
    <property type="nucleotide sequence ID" value="NZ_FNCV01000001.1"/>
</dbReference>
<evidence type="ECO:0000256" key="4">
    <source>
        <dbReference type="ARBA" id="ARBA00022516"/>
    </source>
</evidence>
<evidence type="ECO:0000256" key="2">
    <source>
        <dbReference type="ARBA" id="ARBA00005194"/>
    </source>
</evidence>
<dbReference type="Pfam" id="PF00364">
    <property type="entry name" value="Biotin_lipoyl"/>
    <property type="match status" value="1"/>
</dbReference>
<keyword evidence="6 9" id="KW-0443">Lipid metabolism</keyword>
<gene>
    <name evidence="11" type="ORF">SAMN05421742_101360</name>
</gene>
<reference evidence="12" key="1">
    <citation type="submission" date="2016-10" db="EMBL/GenBank/DDBJ databases">
        <authorList>
            <person name="Varghese N."/>
            <person name="Submissions S."/>
        </authorList>
    </citation>
    <scope>NUCLEOTIDE SEQUENCE [LARGE SCALE GENOMIC DNA]</scope>
    <source>
        <strain evidence="12">930I</strain>
    </source>
</reference>
<dbReference type="InterPro" id="IPR001249">
    <property type="entry name" value="AcCoA_biotinCC"/>
</dbReference>
<dbReference type="CDD" id="cd06850">
    <property type="entry name" value="biotinyl_domain"/>
    <property type="match status" value="1"/>
</dbReference>
<evidence type="ECO:0000256" key="8">
    <source>
        <dbReference type="ARBA" id="ARBA00023267"/>
    </source>
</evidence>
<dbReference type="OrthoDB" id="9811735at2"/>
<protein>
    <recommendedName>
        <fullName evidence="3 9">Biotin carboxyl carrier protein of acetyl-CoA carboxylase</fullName>
    </recommendedName>
</protein>
<dbReference type="Gene3D" id="2.40.50.100">
    <property type="match status" value="1"/>
</dbReference>
<name>A0A1G7ULN5_9PROT</name>
<dbReference type="Proteomes" id="UP000217076">
    <property type="component" value="Unassembled WGS sequence"/>
</dbReference>
<keyword evidence="12" id="KW-1185">Reference proteome</keyword>
<dbReference type="GO" id="GO:0009317">
    <property type="term" value="C:acetyl-CoA carboxylase complex"/>
    <property type="evidence" value="ECO:0007669"/>
    <property type="project" value="InterPro"/>
</dbReference>
<dbReference type="PANTHER" id="PTHR45266">
    <property type="entry name" value="OXALOACETATE DECARBOXYLASE ALPHA CHAIN"/>
    <property type="match status" value="1"/>
</dbReference>
<dbReference type="InterPro" id="IPR011053">
    <property type="entry name" value="Single_hybrid_motif"/>
</dbReference>
<feature type="domain" description="Lipoyl-binding" evidence="10">
    <location>
        <begin position="71"/>
        <end position="147"/>
    </location>
</feature>
<evidence type="ECO:0000256" key="5">
    <source>
        <dbReference type="ARBA" id="ARBA00022832"/>
    </source>
</evidence>
<comment type="function">
    <text evidence="1 9">This protein is a component of the acetyl coenzyme A carboxylase complex; first, biotin carboxylase catalyzes the carboxylation of the carrier protein and then the transcarboxylase transfers the carboxyl group to form malonyl-CoA.</text>
</comment>
<evidence type="ECO:0000313" key="12">
    <source>
        <dbReference type="Proteomes" id="UP000217076"/>
    </source>
</evidence>
<sequence length="147" mass="15196">MTTIDHDAVRQLAELLDDTGLTEIEYQTDEVRIRVAKSAPAVSYMAAPVGAAAPAAASADAAGEADPASHPGAIKAPMVGVVYVAPEPGAPPFVQVGDSISKGQTLFLIEAMKTFNPVRAEVGGRITRILVGDGQAVEYGEPLVIVE</sequence>
<dbReference type="STRING" id="83401.SAMN05421742_101360"/>
<evidence type="ECO:0000313" key="11">
    <source>
        <dbReference type="EMBL" id="SDG48141.1"/>
    </source>
</evidence>
<dbReference type="InterPro" id="IPR001882">
    <property type="entry name" value="Biotin_BS"/>
</dbReference>
<dbReference type="UniPathway" id="UPA00094"/>
<dbReference type="PROSITE" id="PS00188">
    <property type="entry name" value="BIOTIN"/>
    <property type="match status" value="1"/>
</dbReference>
<dbReference type="PANTHER" id="PTHR45266:SF3">
    <property type="entry name" value="OXALOACETATE DECARBOXYLASE ALPHA CHAIN"/>
    <property type="match status" value="1"/>
</dbReference>
<evidence type="ECO:0000256" key="7">
    <source>
        <dbReference type="ARBA" id="ARBA00023160"/>
    </source>
</evidence>
<dbReference type="InterPro" id="IPR050709">
    <property type="entry name" value="Biotin_Carboxyl_Carrier/Decarb"/>
</dbReference>
<keyword evidence="8 9" id="KW-0092">Biotin</keyword>
<dbReference type="GO" id="GO:0006633">
    <property type="term" value="P:fatty acid biosynthetic process"/>
    <property type="evidence" value="ECO:0007669"/>
    <property type="project" value="UniProtKB-UniPathway"/>
</dbReference>
<evidence type="ECO:0000256" key="1">
    <source>
        <dbReference type="ARBA" id="ARBA00003761"/>
    </source>
</evidence>
<evidence type="ECO:0000256" key="3">
    <source>
        <dbReference type="ARBA" id="ARBA00017562"/>
    </source>
</evidence>
<accession>A0A1G7ULN5</accession>
<evidence type="ECO:0000259" key="10">
    <source>
        <dbReference type="PROSITE" id="PS50968"/>
    </source>
</evidence>
<dbReference type="InterPro" id="IPR000089">
    <property type="entry name" value="Biotin_lipoyl"/>
</dbReference>
<dbReference type="AlphaFoldDB" id="A0A1G7ULN5"/>
<proteinExistence type="predicted"/>
<dbReference type="NCBIfam" id="TIGR00531">
    <property type="entry name" value="BCCP"/>
    <property type="match status" value="1"/>
</dbReference>
<dbReference type="EMBL" id="FNCV01000001">
    <property type="protein sequence ID" value="SDG48141.1"/>
    <property type="molecule type" value="Genomic_DNA"/>
</dbReference>
<keyword evidence="5 9" id="KW-0276">Fatty acid metabolism</keyword>
<dbReference type="SUPFAM" id="SSF51230">
    <property type="entry name" value="Single hybrid motif"/>
    <property type="match status" value="1"/>
</dbReference>
<comment type="pathway">
    <text evidence="2 9">Lipid metabolism; fatty acid biosynthesis.</text>
</comment>
<keyword evidence="4 9" id="KW-0444">Lipid biosynthesis</keyword>
<dbReference type="PROSITE" id="PS50968">
    <property type="entry name" value="BIOTINYL_LIPOYL"/>
    <property type="match status" value="1"/>
</dbReference>
<dbReference type="PRINTS" id="PR01071">
    <property type="entry name" value="ACOABIOTINCC"/>
</dbReference>
<dbReference type="GO" id="GO:0003989">
    <property type="term" value="F:acetyl-CoA carboxylase activity"/>
    <property type="evidence" value="ECO:0007669"/>
    <property type="project" value="InterPro"/>
</dbReference>
<evidence type="ECO:0000256" key="6">
    <source>
        <dbReference type="ARBA" id="ARBA00023098"/>
    </source>
</evidence>